<accession>A0A1Q8E948</accession>
<reference evidence="2" key="1">
    <citation type="submission" date="2016-12" db="EMBL/GenBank/DDBJ databases">
        <authorList>
            <person name="Gulvik C.A."/>
        </authorList>
    </citation>
    <scope>NUCLEOTIDE SEQUENCE [LARGE SCALE GENOMIC DNA]</scope>
    <source>
        <strain evidence="2">NED12-00049-6B</strain>
    </source>
</reference>
<dbReference type="EMBL" id="MSJM01000003">
    <property type="protein sequence ID" value="OLF48314.1"/>
    <property type="molecule type" value="Genomic_DNA"/>
</dbReference>
<dbReference type="InterPro" id="IPR021130">
    <property type="entry name" value="PRib-ATP_PPHydrolase-like"/>
</dbReference>
<name>A0A1Q8E948_9STRE</name>
<dbReference type="GO" id="GO:0016787">
    <property type="term" value="F:hydrolase activity"/>
    <property type="evidence" value="ECO:0007669"/>
    <property type="project" value="UniProtKB-KW"/>
</dbReference>
<sequence length="172" mass="19657">MFRSKDSQFNAVKEFHAKMDGMTQESPKAYDGQTALHRADFKLEEIVEFLYATSRNDEEFKGGIQSLHQALDRAAIKSQQKEKPANPLLGQVDALLDLLYFTYGSFALMGVDPKPIFDIVHQANMGKIFPDGRAHFDPVTHKILKPDDWEERFAPEPAIQKELERQMTKDKS</sequence>
<organism evidence="1 2">
    <name type="scientific">Streptococcus cuniculi</name>
    <dbReference type="NCBI Taxonomy" id="1432788"/>
    <lineage>
        <taxon>Bacteria</taxon>
        <taxon>Bacillati</taxon>
        <taxon>Bacillota</taxon>
        <taxon>Bacilli</taxon>
        <taxon>Lactobacillales</taxon>
        <taxon>Streptococcaceae</taxon>
        <taxon>Streptococcus</taxon>
    </lineage>
</organism>
<evidence type="ECO:0000313" key="2">
    <source>
        <dbReference type="Proteomes" id="UP000186890"/>
    </source>
</evidence>
<dbReference type="Proteomes" id="UP000186890">
    <property type="component" value="Unassembled WGS sequence"/>
</dbReference>
<keyword evidence="1" id="KW-0378">Hydrolase</keyword>
<proteinExistence type="predicted"/>
<gene>
    <name evidence="1" type="ORF">BU202_04790</name>
</gene>
<keyword evidence="2" id="KW-1185">Reference proteome</keyword>
<dbReference type="Pfam" id="PF01503">
    <property type="entry name" value="PRA-PH"/>
    <property type="match status" value="1"/>
</dbReference>
<dbReference type="Gene3D" id="1.10.3420.10">
    <property type="entry name" value="putative ntp pyrophosphohydrolase like domain"/>
    <property type="match status" value="1"/>
</dbReference>
<dbReference type="InterPro" id="IPR023292">
    <property type="entry name" value="NTP_PyroPHydrolase-like_dom_sf"/>
</dbReference>
<evidence type="ECO:0000313" key="1">
    <source>
        <dbReference type="EMBL" id="OLF48314.1"/>
    </source>
</evidence>
<dbReference type="AlphaFoldDB" id="A0A1Q8E948"/>
<comment type="caution">
    <text evidence="1">The sequence shown here is derived from an EMBL/GenBank/DDBJ whole genome shotgun (WGS) entry which is preliminary data.</text>
</comment>
<dbReference type="OrthoDB" id="9810101at2"/>
<protein>
    <submittedName>
        <fullName evidence="1">HAD family hydrolase</fullName>
    </submittedName>
</protein>